<keyword evidence="2" id="KW-1185">Reference proteome</keyword>
<protein>
    <submittedName>
        <fullName evidence="1">Uncharacterized protein</fullName>
    </submittedName>
</protein>
<organism evidence="1 2">
    <name type="scientific">Flavobacterium phage vB_FspM_immuto_2-6A</name>
    <dbReference type="NCBI Taxonomy" id="2801477"/>
    <lineage>
        <taxon>Viruses</taxon>
        <taxon>Duplodnaviria</taxon>
        <taxon>Heunggongvirae</taxon>
        <taxon>Uroviricota</taxon>
        <taxon>Caudoviricetes</taxon>
        <taxon>Immutovirus</taxon>
        <taxon>Immutovirus immuto</taxon>
    </lineage>
</organism>
<sequence>MFEIAGHSITYEDVKDRKDDWFTQWTMTVEQNEEWQKWGINELNKRLKTTKKKAEFEMGMITLAYGLKFSDPENLLKNK</sequence>
<gene>
    <name evidence="1" type="ORF">immuto26A_36</name>
</gene>
<evidence type="ECO:0000313" key="2">
    <source>
        <dbReference type="Proteomes" id="UP000595566"/>
    </source>
</evidence>
<proteinExistence type="predicted"/>
<accession>A0A7T8ERD5</accession>
<evidence type="ECO:0000313" key="1">
    <source>
        <dbReference type="EMBL" id="QQO91715.1"/>
    </source>
</evidence>
<reference evidence="1 2" key="1">
    <citation type="submission" date="2020-12" db="EMBL/GenBank/DDBJ databases">
        <title>Dynamics of Baltic Sea phages driven by environmental changes.</title>
        <authorList>
            <person name="Hoetzinger M."/>
            <person name="Nilsson E."/>
            <person name="Holmfeldt K."/>
        </authorList>
    </citation>
    <scope>NUCLEOTIDE SEQUENCE [LARGE SCALE GENOMIC DNA]</scope>
</reference>
<name>A0A7T8ERD5_9CAUD</name>
<dbReference type="Proteomes" id="UP000595566">
    <property type="component" value="Segment"/>
</dbReference>
<dbReference type="EMBL" id="MW353175">
    <property type="protein sequence ID" value="QQO91715.1"/>
    <property type="molecule type" value="Genomic_DNA"/>
</dbReference>